<dbReference type="AlphaFoldDB" id="A0ABD2A170"/>
<evidence type="ECO:0000313" key="3">
    <source>
        <dbReference type="EMBL" id="KAL2714338.1"/>
    </source>
</evidence>
<evidence type="ECO:0000313" key="4">
    <source>
        <dbReference type="Proteomes" id="UP001607302"/>
    </source>
</evidence>
<feature type="region of interest" description="Disordered" evidence="1">
    <location>
        <begin position="29"/>
        <end position="69"/>
    </location>
</feature>
<gene>
    <name evidence="3" type="ORF">V1478_016895</name>
</gene>
<evidence type="ECO:0000256" key="2">
    <source>
        <dbReference type="SAM" id="Phobius"/>
    </source>
</evidence>
<accession>A0ABD2A170</accession>
<dbReference type="Proteomes" id="UP001607302">
    <property type="component" value="Unassembled WGS sequence"/>
</dbReference>
<keyword evidence="4" id="KW-1185">Reference proteome</keyword>
<keyword evidence="2" id="KW-0812">Transmembrane</keyword>
<dbReference type="Gene3D" id="1.10.260.100">
    <property type="match status" value="1"/>
</dbReference>
<keyword evidence="2" id="KW-1133">Transmembrane helix</keyword>
<keyword evidence="2" id="KW-0472">Membrane</keyword>
<comment type="caution">
    <text evidence="3">The sequence shown here is derived from an EMBL/GenBank/DDBJ whole genome shotgun (WGS) entry which is preliminary data.</text>
</comment>
<dbReference type="EMBL" id="JAUDFV010000157">
    <property type="protein sequence ID" value="KAL2714338.1"/>
    <property type="molecule type" value="Genomic_DNA"/>
</dbReference>
<protein>
    <submittedName>
        <fullName evidence="3">FAM10A4</fullName>
    </submittedName>
</protein>
<organism evidence="3 4">
    <name type="scientific">Vespula squamosa</name>
    <name type="common">Southern yellow jacket</name>
    <name type="synonym">Wasp</name>
    <dbReference type="NCBI Taxonomy" id="30214"/>
    <lineage>
        <taxon>Eukaryota</taxon>
        <taxon>Metazoa</taxon>
        <taxon>Ecdysozoa</taxon>
        <taxon>Arthropoda</taxon>
        <taxon>Hexapoda</taxon>
        <taxon>Insecta</taxon>
        <taxon>Pterygota</taxon>
        <taxon>Neoptera</taxon>
        <taxon>Endopterygota</taxon>
        <taxon>Hymenoptera</taxon>
        <taxon>Apocrita</taxon>
        <taxon>Aculeata</taxon>
        <taxon>Vespoidea</taxon>
        <taxon>Vespidae</taxon>
        <taxon>Vespinae</taxon>
        <taxon>Vespula</taxon>
    </lineage>
</organism>
<reference evidence="3 4" key="1">
    <citation type="journal article" date="2024" name="Ann. Entomol. Soc. Am.">
        <title>Genomic analyses of the southern and eastern yellowjacket wasps (Hymenoptera: Vespidae) reveal evolutionary signatures of social life.</title>
        <authorList>
            <person name="Catto M.A."/>
            <person name="Caine P.B."/>
            <person name="Orr S.E."/>
            <person name="Hunt B.G."/>
            <person name="Goodisman M.A.D."/>
        </authorList>
    </citation>
    <scope>NUCLEOTIDE SEQUENCE [LARGE SCALE GENOMIC DNA]</scope>
    <source>
        <strain evidence="3">233</strain>
        <tissue evidence="3">Head and thorax</tissue>
    </source>
</reference>
<evidence type="ECO:0000256" key="1">
    <source>
        <dbReference type="SAM" id="MobiDB-lite"/>
    </source>
</evidence>
<sequence>MYLAQACSRHNDLVVGCVPEVISQARKIEEHKRKKERKLEEKLGRVKGENVRKEKEEEPTKGTGEKGDFYKFLSDPEMLEGFMDPEISVAFKEIYENPTSLWKYHKNPKIVAFIEKVAKKFDDGTGRPNLSGMMAGMPGCSGINVPQFNAPKSSQQPQPQDDVEKLTKYAIHGIERNNPSDNIIHKLFNCCHYCRLKIGRHSMRTRTASMKESRDRECFLLCFITLFSRYFHVIFTQLHLFTIVLFFFTYD</sequence>
<feature type="transmembrane region" description="Helical" evidence="2">
    <location>
        <begin position="218"/>
        <end position="248"/>
    </location>
</feature>
<proteinExistence type="predicted"/>
<name>A0ABD2A170_VESSQ</name>